<name>A0A0N0M753_9HYPH</name>
<comment type="caution">
    <text evidence="2">The sequence shown here is derived from an EMBL/GenBank/DDBJ whole genome shotgun (WGS) entry which is preliminary data.</text>
</comment>
<dbReference type="Proteomes" id="UP000037822">
    <property type="component" value="Unassembled WGS sequence"/>
</dbReference>
<proteinExistence type="predicted"/>
<dbReference type="PANTHER" id="PTHR30461">
    <property type="entry name" value="DNA-INVERTASE FROM LAMBDOID PROPHAGE"/>
    <property type="match status" value="1"/>
</dbReference>
<protein>
    <recommendedName>
        <fullName evidence="1">Recombinase zinc beta ribbon domain-containing protein</fullName>
    </recommendedName>
</protein>
<sequence length="160" mass="17387">MGVPMRGCKTSVGAAYAVDGIKVKTRRKARDEWLALKPGAHDGYVSWERFEAIRTMVAGNVPTGRHHGAPKHGEALLSGLTRCRRCGRKLTLRYIGAKHGIPRYSCSRAWMDHGGPSCIAFGGLRVDDAIVHLPSPRTTTSACTGKNLNVRTTTTTSPKF</sequence>
<evidence type="ECO:0000313" key="2">
    <source>
        <dbReference type="EMBL" id="KPH73546.1"/>
    </source>
</evidence>
<organism evidence="2 3">
    <name type="scientific">Bosea vaviloviae</name>
    <dbReference type="NCBI Taxonomy" id="1526658"/>
    <lineage>
        <taxon>Bacteria</taxon>
        <taxon>Pseudomonadati</taxon>
        <taxon>Pseudomonadota</taxon>
        <taxon>Alphaproteobacteria</taxon>
        <taxon>Hyphomicrobiales</taxon>
        <taxon>Boseaceae</taxon>
        <taxon>Bosea</taxon>
    </lineage>
</organism>
<dbReference type="GO" id="GO:0000150">
    <property type="term" value="F:DNA strand exchange activity"/>
    <property type="evidence" value="ECO:0007669"/>
    <property type="project" value="TreeGrafter"/>
</dbReference>
<dbReference type="Pfam" id="PF13408">
    <property type="entry name" value="Zn_ribbon_recom"/>
    <property type="match status" value="1"/>
</dbReference>
<evidence type="ECO:0000313" key="3">
    <source>
        <dbReference type="Proteomes" id="UP000037822"/>
    </source>
</evidence>
<reference evidence="2 3" key="1">
    <citation type="submission" date="2015-07" db="EMBL/GenBank/DDBJ databases">
        <title>Whole genome sequencing of Bosea vaviloviae isolated from cave pool.</title>
        <authorList>
            <person name="Tan N.E.H."/>
            <person name="Lee Y.P."/>
            <person name="Gan H.M."/>
            <person name="Barton H."/>
            <person name="Savka M.A."/>
        </authorList>
    </citation>
    <scope>NUCLEOTIDE SEQUENCE [LARGE SCALE GENOMIC DNA]</scope>
    <source>
        <strain evidence="2 3">SD260</strain>
    </source>
</reference>
<accession>A0A0N0M753</accession>
<dbReference type="InterPro" id="IPR038109">
    <property type="entry name" value="DNA_bind_recomb_sf"/>
</dbReference>
<dbReference type="InterPro" id="IPR050639">
    <property type="entry name" value="SSR_resolvase"/>
</dbReference>
<feature type="domain" description="Recombinase zinc beta ribbon" evidence="1">
    <location>
        <begin position="76"/>
        <end position="127"/>
    </location>
</feature>
<evidence type="ECO:0000259" key="1">
    <source>
        <dbReference type="Pfam" id="PF13408"/>
    </source>
</evidence>
<dbReference type="InterPro" id="IPR025827">
    <property type="entry name" value="Zn_ribbon_recom_dom"/>
</dbReference>
<dbReference type="PATRIC" id="fig|1526658.3.peg.3677"/>
<dbReference type="Gene3D" id="3.90.1750.20">
    <property type="entry name" value="Putative Large Serine Recombinase, Chain B, Domain 2"/>
    <property type="match status" value="1"/>
</dbReference>
<dbReference type="AlphaFoldDB" id="A0A0N0M753"/>
<keyword evidence="3" id="KW-1185">Reference proteome</keyword>
<dbReference type="EMBL" id="LGSZ01000098">
    <property type="protein sequence ID" value="KPH73546.1"/>
    <property type="molecule type" value="Genomic_DNA"/>
</dbReference>
<dbReference type="PANTHER" id="PTHR30461:SF23">
    <property type="entry name" value="DNA RECOMBINASE-RELATED"/>
    <property type="match status" value="1"/>
</dbReference>
<gene>
    <name evidence="2" type="ORF">AE618_27055</name>
</gene>